<organism evidence="1 2">
    <name type="scientific">Entomophthora muscae</name>
    <dbReference type="NCBI Taxonomy" id="34485"/>
    <lineage>
        <taxon>Eukaryota</taxon>
        <taxon>Fungi</taxon>
        <taxon>Fungi incertae sedis</taxon>
        <taxon>Zoopagomycota</taxon>
        <taxon>Entomophthoromycotina</taxon>
        <taxon>Entomophthoromycetes</taxon>
        <taxon>Entomophthorales</taxon>
        <taxon>Entomophthoraceae</taxon>
        <taxon>Entomophthora</taxon>
    </lineage>
</organism>
<dbReference type="Proteomes" id="UP001165960">
    <property type="component" value="Unassembled WGS sequence"/>
</dbReference>
<reference evidence="1" key="1">
    <citation type="submission" date="2022-04" db="EMBL/GenBank/DDBJ databases">
        <title>Genome of the entomopathogenic fungus Entomophthora muscae.</title>
        <authorList>
            <person name="Elya C."/>
            <person name="Lovett B.R."/>
            <person name="Lee E."/>
            <person name="Macias A.M."/>
            <person name="Hajek A.E."/>
            <person name="De Bivort B.L."/>
            <person name="Kasson M.T."/>
            <person name="De Fine Licht H.H."/>
            <person name="Stajich J.E."/>
        </authorList>
    </citation>
    <scope>NUCLEOTIDE SEQUENCE</scope>
    <source>
        <strain evidence="1">Berkeley</strain>
    </source>
</reference>
<dbReference type="EMBL" id="QTSX02005703">
    <property type="protein sequence ID" value="KAJ9058866.1"/>
    <property type="molecule type" value="Genomic_DNA"/>
</dbReference>
<sequence length="109" mass="12391">MPKYIEWLLGVMYLLGGKTPEEFAQQESLLWECVLLGLAFPYSIGVNHFSFLPIDDSPSLPFALCWLPNVWIIYTAVAKVLIQLYLGLEAIRFMLDHLEPCACTVRGLK</sequence>
<accession>A0ACC2S9S0</accession>
<evidence type="ECO:0000313" key="2">
    <source>
        <dbReference type="Proteomes" id="UP001165960"/>
    </source>
</evidence>
<gene>
    <name evidence="1" type="ORF">DSO57_1007804</name>
</gene>
<protein>
    <submittedName>
        <fullName evidence="1">Uncharacterized protein</fullName>
    </submittedName>
</protein>
<proteinExistence type="predicted"/>
<keyword evidence="2" id="KW-1185">Reference proteome</keyword>
<name>A0ACC2S9S0_9FUNG</name>
<evidence type="ECO:0000313" key="1">
    <source>
        <dbReference type="EMBL" id="KAJ9058866.1"/>
    </source>
</evidence>
<comment type="caution">
    <text evidence="1">The sequence shown here is derived from an EMBL/GenBank/DDBJ whole genome shotgun (WGS) entry which is preliminary data.</text>
</comment>